<evidence type="ECO:0000313" key="6">
    <source>
        <dbReference type="Proteomes" id="UP001144396"/>
    </source>
</evidence>
<dbReference type="RefSeq" id="WP_281883871.1">
    <property type="nucleotide sequence ID" value="NZ_BSDP01000001.1"/>
</dbReference>
<dbReference type="InterPro" id="IPR036390">
    <property type="entry name" value="WH_DNA-bd_sf"/>
</dbReference>
<name>A0A9W6FRR3_9MICO</name>
<dbReference type="InterPro" id="IPR011711">
    <property type="entry name" value="GntR_C"/>
</dbReference>
<dbReference type="GO" id="GO:0003677">
    <property type="term" value="F:DNA binding"/>
    <property type="evidence" value="ECO:0007669"/>
    <property type="project" value="UniProtKB-KW"/>
</dbReference>
<keyword evidence="1" id="KW-0805">Transcription regulation</keyword>
<evidence type="ECO:0000313" key="5">
    <source>
        <dbReference type="EMBL" id="GLI27378.1"/>
    </source>
</evidence>
<gene>
    <name evidence="5" type="primary">pdhR</name>
    <name evidence="5" type="ORF">ARHIZOSPH14_16200</name>
</gene>
<dbReference type="GO" id="GO:0003700">
    <property type="term" value="F:DNA-binding transcription factor activity"/>
    <property type="evidence" value="ECO:0007669"/>
    <property type="project" value="InterPro"/>
</dbReference>
<proteinExistence type="predicted"/>
<protein>
    <submittedName>
        <fullName evidence="5">GntR family transcriptional regulator</fullName>
    </submittedName>
</protein>
<reference evidence="5" key="1">
    <citation type="submission" date="2022-12" db="EMBL/GenBank/DDBJ databases">
        <title>Reference genome sequencing for broad-spectrum identification of bacterial and archaeal isolates by mass spectrometry.</title>
        <authorList>
            <person name="Sekiguchi Y."/>
            <person name="Tourlousse D.M."/>
        </authorList>
    </citation>
    <scope>NUCLEOTIDE SEQUENCE</scope>
    <source>
        <strain evidence="5">14</strain>
    </source>
</reference>
<keyword evidence="2" id="KW-0238">DNA-binding</keyword>
<keyword evidence="3" id="KW-0804">Transcription</keyword>
<evidence type="ECO:0000259" key="4">
    <source>
        <dbReference type="PROSITE" id="PS50949"/>
    </source>
</evidence>
<dbReference type="Proteomes" id="UP001144396">
    <property type="component" value="Unassembled WGS sequence"/>
</dbReference>
<accession>A0A9W6FRR3</accession>
<dbReference type="PROSITE" id="PS50949">
    <property type="entry name" value="HTH_GNTR"/>
    <property type="match status" value="1"/>
</dbReference>
<evidence type="ECO:0000256" key="3">
    <source>
        <dbReference type="ARBA" id="ARBA00023163"/>
    </source>
</evidence>
<dbReference type="Pfam" id="PF07729">
    <property type="entry name" value="FCD"/>
    <property type="match status" value="1"/>
</dbReference>
<evidence type="ECO:0000256" key="1">
    <source>
        <dbReference type="ARBA" id="ARBA00023015"/>
    </source>
</evidence>
<dbReference type="SUPFAM" id="SSF46785">
    <property type="entry name" value="Winged helix' DNA-binding domain"/>
    <property type="match status" value="1"/>
</dbReference>
<dbReference type="SUPFAM" id="SSF48008">
    <property type="entry name" value="GntR ligand-binding domain-like"/>
    <property type="match status" value="1"/>
</dbReference>
<dbReference type="InterPro" id="IPR000524">
    <property type="entry name" value="Tscrpt_reg_HTH_GntR"/>
</dbReference>
<dbReference type="PANTHER" id="PTHR43537:SF5">
    <property type="entry name" value="UXU OPERON TRANSCRIPTIONAL REGULATOR"/>
    <property type="match status" value="1"/>
</dbReference>
<keyword evidence="6" id="KW-1185">Reference proteome</keyword>
<dbReference type="Gene3D" id="1.10.10.10">
    <property type="entry name" value="Winged helix-like DNA-binding domain superfamily/Winged helix DNA-binding domain"/>
    <property type="match status" value="1"/>
</dbReference>
<comment type="caution">
    <text evidence="5">The sequence shown here is derived from an EMBL/GenBank/DDBJ whole genome shotgun (WGS) entry which is preliminary data.</text>
</comment>
<dbReference type="SMART" id="SM00345">
    <property type="entry name" value="HTH_GNTR"/>
    <property type="match status" value="1"/>
</dbReference>
<dbReference type="PRINTS" id="PR00035">
    <property type="entry name" value="HTHGNTR"/>
</dbReference>
<organism evidence="5 6">
    <name type="scientific">Agromyces rhizosphaerae</name>
    <dbReference type="NCBI Taxonomy" id="88374"/>
    <lineage>
        <taxon>Bacteria</taxon>
        <taxon>Bacillati</taxon>
        <taxon>Actinomycetota</taxon>
        <taxon>Actinomycetes</taxon>
        <taxon>Micrococcales</taxon>
        <taxon>Microbacteriaceae</taxon>
        <taxon>Agromyces</taxon>
    </lineage>
</organism>
<dbReference type="CDD" id="cd07377">
    <property type="entry name" value="WHTH_GntR"/>
    <property type="match status" value="1"/>
</dbReference>
<dbReference type="EMBL" id="BSDP01000001">
    <property type="protein sequence ID" value="GLI27378.1"/>
    <property type="molecule type" value="Genomic_DNA"/>
</dbReference>
<dbReference type="InterPro" id="IPR008920">
    <property type="entry name" value="TF_FadR/GntR_C"/>
</dbReference>
<sequence length="253" mass="27571">MPQLTRLPDVTRAVVFAPLDAIGRADRVEQRIGDAIVLGVLRDGERLPSEAELARRLGVAVVTAREALEALRARGLVQTRRGREGGSFVTFDPAASDRVVDERLAAISRIDIRDLAAHYTAIAGTAAELAADRATDDDVASLRALAASVDSSTAGAARRGHGRFRLDVAALSQSARLVHEELRLQAEFGPLLWMCLRDADYRERSRVVRDETVDAVEALDPERARRITTAWIGEATGWLIDEKTRRERSGGTG</sequence>
<dbReference type="PANTHER" id="PTHR43537">
    <property type="entry name" value="TRANSCRIPTIONAL REGULATOR, GNTR FAMILY"/>
    <property type="match status" value="1"/>
</dbReference>
<dbReference type="Pfam" id="PF00392">
    <property type="entry name" value="GntR"/>
    <property type="match status" value="1"/>
</dbReference>
<evidence type="ECO:0000256" key="2">
    <source>
        <dbReference type="ARBA" id="ARBA00023125"/>
    </source>
</evidence>
<dbReference type="AlphaFoldDB" id="A0A9W6FRR3"/>
<dbReference type="Gene3D" id="1.20.120.530">
    <property type="entry name" value="GntR ligand-binding domain-like"/>
    <property type="match status" value="1"/>
</dbReference>
<dbReference type="InterPro" id="IPR036388">
    <property type="entry name" value="WH-like_DNA-bd_sf"/>
</dbReference>
<feature type="domain" description="HTH gntR-type" evidence="4">
    <location>
        <begin position="22"/>
        <end position="92"/>
    </location>
</feature>